<reference evidence="8" key="1">
    <citation type="submission" date="2020-06" db="EMBL/GenBank/DDBJ databases">
        <title>WGS assembly of Ceratodon purpureus strain R40.</title>
        <authorList>
            <person name="Carey S.B."/>
            <person name="Jenkins J."/>
            <person name="Shu S."/>
            <person name="Lovell J.T."/>
            <person name="Sreedasyam A."/>
            <person name="Maumus F."/>
            <person name="Tiley G.P."/>
            <person name="Fernandez-Pozo N."/>
            <person name="Barry K."/>
            <person name="Chen C."/>
            <person name="Wang M."/>
            <person name="Lipzen A."/>
            <person name="Daum C."/>
            <person name="Saski C.A."/>
            <person name="Payton A.C."/>
            <person name="Mcbreen J.C."/>
            <person name="Conrad R.E."/>
            <person name="Kollar L.M."/>
            <person name="Olsson S."/>
            <person name="Huttunen S."/>
            <person name="Landis J.B."/>
            <person name="Wickett N.J."/>
            <person name="Johnson M.G."/>
            <person name="Rensing S.A."/>
            <person name="Grimwood J."/>
            <person name="Schmutz J."/>
            <person name="Mcdaniel S.F."/>
        </authorList>
    </citation>
    <scope>NUCLEOTIDE SEQUENCE</scope>
    <source>
        <strain evidence="8">R40</strain>
    </source>
</reference>
<feature type="domain" description="Amino acid transporter transmembrane" evidence="7">
    <location>
        <begin position="39"/>
        <end position="85"/>
    </location>
</feature>
<keyword evidence="5 6" id="KW-0472">Membrane</keyword>
<dbReference type="EMBL" id="CM026421">
    <property type="protein sequence ID" value="KAG0591967.1"/>
    <property type="molecule type" value="Genomic_DNA"/>
</dbReference>
<evidence type="ECO:0000256" key="1">
    <source>
        <dbReference type="ARBA" id="ARBA00004370"/>
    </source>
</evidence>
<evidence type="ECO:0000256" key="3">
    <source>
        <dbReference type="ARBA" id="ARBA00022970"/>
    </source>
</evidence>
<evidence type="ECO:0000256" key="4">
    <source>
        <dbReference type="ARBA" id="ARBA00022989"/>
    </source>
</evidence>
<evidence type="ECO:0000259" key="7">
    <source>
        <dbReference type="Pfam" id="PF01490"/>
    </source>
</evidence>
<dbReference type="Proteomes" id="UP000822688">
    <property type="component" value="Chromosome 1"/>
</dbReference>
<evidence type="ECO:0000256" key="6">
    <source>
        <dbReference type="SAM" id="Phobius"/>
    </source>
</evidence>
<dbReference type="GO" id="GO:0006865">
    <property type="term" value="P:amino acid transport"/>
    <property type="evidence" value="ECO:0007669"/>
    <property type="project" value="UniProtKB-KW"/>
</dbReference>
<keyword evidence="9" id="KW-1185">Reference proteome</keyword>
<keyword evidence="4 6" id="KW-1133">Transmembrane helix</keyword>
<comment type="caution">
    <text evidence="8">The sequence shown here is derived from an EMBL/GenBank/DDBJ whole genome shotgun (WGS) entry which is preliminary data.</text>
</comment>
<feature type="transmembrane region" description="Helical" evidence="6">
    <location>
        <begin position="66"/>
        <end position="85"/>
    </location>
</feature>
<organism evidence="8 9">
    <name type="scientific">Ceratodon purpureus</name>
    <name type="common">Fire moss</name>
    <name type="synonym">Dicranum purpureum</name>
    <dbReference type="NCBI Taxonomy" id="3225"/>
    <lineage>
        <taxon>Eukaryota</taxon>
        <taxon>Viridiplantae</taxon>
        <taxon>Streptophyta</taxon>
        <taxon>Embryophyta</taxon>
        <taxon>Bryophyta</taxon>
        <taxon>Bryophytina</taxon>
        <taxon>Bryopsida</taxon>
        <taxon>Dicranidae</taxon>
        <taxon>Pseudoditrichales</taxon>
        <taxon>Ditrichaceae</taxon>
        <taxon>Ceratodon</taxon>
    </lineage>
</organism>
<dbReference type="AlphaFoldDB" id="A0A8T0J8G4"/>
<comment type="subcellular location">
    <subcellularLocation>
        <location evidence="1">Membrane</location>
    </subcellularLocation>
</comment>
<accession>A0A8T0J8G4</accession>
<proteinExistence type="predicted"/>
<keyword evidence="3" id="KW-0029">Amino-acid transport</keyword>
<keyword evidence="3" id="KW-0813">Transport</keyword>
<evidence type="ECO:0000313" key="8">
    <source>
        <dbReference type="EMBL" id="KAG0591967.1"/>
    </source>
</evidence>
<evidence type="ECO:0000313" key="9">
    <source>
        <dbReference type="Proteomes" id="UP000822688"/>
    </source>
</evidence>
<dbReference type="Pfam" id="PF01490">
    <property type="entry name" value="Aa_trans"/>
    <property type="match status" value="1"/>
</dbReference>
<sequence length="87" mass="9455">MSIRCWCEARCLRMPLMLREDKELGRQTEREYGAELATADVGSAVFNLATTNIGAGIMALPAAMRVLGRPLGLFAIVLMGILSEISI</sequence>
<gene>
    <name evidence="8" type="ORF">KC19_1G214800</name>
</gene>
<evidence type="ECO:0000256" key="5">
    <source>
        <dbReference type="ARBA" id="ARBA00023136"/>
    </source>
</evidence>
<keyword evidence="2 6" id="KW-0812">Transmembrane</keyword>
<dbReference type="GO" id="GO:0016020">
    <property type="term" value="C:membrane"/>
    <property type="evidence" value="ECO:0007669"/>
    <property type="project" value="UniProtKB-SubCell"/>
</dbReference>
<evidence type="ECO:0000256" key="2">
    <source>
        <dbReference type="ARBA" id="ARBA00022692"/>
    </source>
</evidence>
<protein>
    <recommendedName>
        <fullName evidence="7">Amino acid transporter transmembrane domain-containing protein</fullName>
    </recommendedName>
</protein>
<dbReference type="InterPro" id="IPR013057">
    <property type="entry name" value="AA_transpt_TM"/>
</dbReference>
<name>A0A8T0J8G4_CERPU</name>